<organism evidence="2 3">
    <name type="scientific">Methylobacterium platani</name>
    <dbReference type="NCBI Taxonomy" id="427683"/>
    <lineage>
        <taxon>Bacteria</taxon>
        <taxon>Pseudomonadati</taxon>
        <taxon>Pseudomonadota</taxon>
        <taxon>Alphaproteobacteria</taxon>
        <taxon>Hyphomicrobiales</taxon>
        <taxon>Methylobacteriaceae</taxon>
        <taxon>Methylobacterium</taxon>
    </lineage>
</organism>
<dbReference type="Proteomes" id="UP000078316">
    <property type="component" value="Unassembled WGS sequence"/>
</dbReference>
<dbReference type="AlphaFoldDB" id="A0A179SB89"/>
<reference evidence="2 3" key="1">
    <citation type="submission" date="2016-04" db="EMBL/GenBank/DDBJ databases">
        <authorList>
            <person name="Evans L.H."/>
            <person name="Alamgir A."/>
            <person name="Owens N."/>
            <person name="Weber N.D."/>
            <person name="Virtaneva K."/>
            <person name="Barbian K."/>
            <person name="Babar A."/>
            <person name="Rosenke K."/>
        </authorList>
    </citation>
    <scope>NUCLEOTIDE SEQUENCE [LARGE SCALE GENOMIC DNA]</scope>
    <source>
        <strain evidence="2 3">PMB02</strain>
    </source>
</reference>
<evidence type="ECO:0000313" key="2">
    <source>
        <dbReference type="EMBL" id="OAS24898.1"/>
    </source>
</evidence>
<protein>
    <submittedName>
        <fullName evidence="2">Uncharacterized protein</fullName>
    </submittedName>
</protein>
<proteinExistence type="predicted"/>
<evidence type="ECO:0000313" key="3">
    <source>
        <dbReference type="Proteomes" id="UP000078316"/>
    </source>
</evidence>
<name>A0A179SB89_9HYPH</name>
<dbReference type="EMBL" id="LWHQ01000021">
    <property type="protein sequence ID" value="OAS24898.1"/>
    <property type="molecule type" value="Genomic_DNA"/>
</dbReference>
<evidence type="ECO:0000256" key="1">
    <source>
        <dbReference type="SAM" id="MobiDB-lite"/>
    </source>
</evidence>
<dbReference type="RefSeq" id="WP_048434715.1">
    <property type="nucleotide sequence ID" value="NZ_LWHQ01000021.1"/>
</dbReference>
<feature type="region of interest" description="Disordered" evidence="1">
    <location>
        <begin position="1"/>
        <end position="67"/>
    </location>
</feature>
<gene>
    <name evidence="2" type="ORF">A5481_12460</name>
</gene>
<sequence>MAFEDRWDDSIVTRESPPMRYDDDRDDDEQDPFIRDRLEEIYADQDDTPLPEPDDEPGQDLVPPAEPEMAMALPEEGLEEPVLTGAAAAAAARRQDAARKRIERAARRRQGVPDTRTVDSAVAWALARVLREAGVPELVRRAGTVEGLTVELAPILRYAMEALRARGVPSEMRRTVIAGKLLPGPTRRAG</sequence>
<accession>A0A179SB89</accession>
<comment type="caution">
    <text evidence="2">The sequence shown here is derived from an EMBL/GenBank/DDBJ whole genome shotgun (WGS) entry which is preliminary data.</text>
</comment>
<feature type="compositionally biased region" description="Basic and acidic residues" evidence="1">
    <location>
        <begin position="1"/>
        <end position="12"/>
    </location>
</feature>
<dbReference type="STRING" id="427683.A5481_12460"/>
<feature type="compositionally biased region" description="Acidic residues" evidence="1">
    <location>
        <begin position="41"/>
        <end position="58"/>
    </location>
</feature>